<accession>A0A2X0QVV0</accession>
<name>A0A2X0QVV0_9PROT</name>
<organism evidence="1">
    <name type="scientific">Candidatus Nitrotoga fabula</name>
    <dbReference type="NCBI Taxonomy" id="2182327"/>
    <lineage>
        <taxon>Bacteria</taxon>
        <taxon>Pseudomonadati</taxon>
        <taxon>Pseudomonadota</taxon>
        <taxon>Betaproteobacteria</taxon>
        <taxon>Nitrosomonadales</taxon>
        <taxon>Gallionellaceae</taxon>
        <taxon>Candidatus Nitrotoga</taxon>
    </lineage>
</organism>
<sequence length="31" mass="3608">MRRQLCQVTMERDILAKATAWFANKGNVIDK</sequence>
<reference evidence="1" key="1">
    <citation type="submission" date="2018-05" db="EMBL/GenBank/DDBJ databases">
        <authorList>
            <person name="Lanie J.A."/>
            <person name="Ng W.-L."/>
            <person name="Kazmierczak K.M."/>
            <person name="Andrzejewski T.M."/>
            <person name="Davidsen T.M."/>
            <person name="Wayne K.J."/>
            <person name="Tettelin H."/>
            <person name="Glass J.I."/>
            <person name="Rusch D."/>
            <person name="Podicherti R."/>
            <person name="Tsui H.-C.T."/>
            <person name="Winkler M.E."/>
        </authorList>
    </citation>
    <scope>NUCLEOTIDE SEQUENCE</scope>
    <source>
        <strain evidence="1">KNB</strain>
    </source>
</reference>
<dbReference type="EMBL" id="LS423452">
    <property type="protein sequence ID" value="SPS05627.1"/>
    <property type="molecule type" value="Genomic_DNA"/>
</dbReference>
<proteinExistence type="predicted"/>
<protein>
    <submittedName>
        <fullName evidence="1">Uncharacterized protein</fullName>
    </submittedName>
</protein>
<dbReference type="AlphaFoldDB" id="A0A2X0QVV0"/>
<evidence type="ECO:0000313" key="1">
    <source>
        <dbReference type="EMBL" id="SPS05627.1"/>
    </source>
</evidence>
<gene>
    <name evidence="1" type="ORF">NITFAB_1217</name>
</gene>